<feature type="domain" description="GtrA/DPMS transmembrane" evidence="7">
    <location>
        <begin position="33"/>
        <end position="161"/>
    </location>
</feature>
<feature type="transmembrane region" description="Helical" evidence="6">
    <location>
        <begin position="58"/>
        <end position="77"/>
    </location>
</feature>
<keyword evidence="4 6" id="KW-1133">Transmembrane helix</keyword>
<feature type="transmembrane region" description="Helical" evidence="6">
    <location>
        <begin position="98"/>
        <end position="120"/>
    </location>
</feature>
<name>A0ABV8TSM9_9ACTN</name>
<evidence type="ECO:0000313" key="8">
    <source>
        <dbReference type="EMBL" id="MFC4333748.1"/>
    </source>
</evidence>
<dbReference type="Proteomes" id="UP001595823">
    <property type="component" value="Unassembled WGS sequence"/>
</dbReference>
<proteinExistence type="inferred from homology"/>
<keyword evidence="9" id="KW-1185">Reference proteome</keyword>
<keyword evidence="3 6" id="KW-0812">Transmembrane</keyword>
<comment type="subcellular location">
    <subcellularLocation>
        <location evidence="1">Membrane</location>
        <topology evidence="1">Multi-pass membrane protein</topology>
    </subcellularLocation>
</comment>
<evidence type="ECO:0000256" key="6">
    <source>
        <dbReference type="SAM" id="Phobius"/>
    </source>
</evidence>
<evidence type="ECO:0000256" key="1">
    <source>
        <dbReference type="ARBA" id="ARBA00004141"/>
    </source>
</evidence>
<evidence type="ECO:0000313" key="9">
    <source>
        <dbReference type="Proteomes" id="UP001595823"/>
    </source>
</evidence>
<accession>A0ABV8TSM9</accession>
<sequence length="166" mass="18135">MPRSAVEEAPAPPDAAPPGLVRRLYDRFGELVRFLSVGGSAYVIDVTLFNLFFVMLDWNAGAAKTVATVIATTLAFLGNRYWTWRENLADGAGGAKQYFLYFFFNGIGLLISLLCLWANHGLAQVWPDVFDTVLAANIAGNVVGVAVASGFRFYAYRTWVFAPAKA</sequence>
<evidence type="ECO:0000256" key="4">
    <source>
        <dbReference type="ARBA" id="ARBA00022989"/>
    </source>
</evidence>
<dbReference type="InterPro" id="IPR007267">
    <property type="entry name" value="GtrA_DPMS_TM"/>
</dbReference>
<reference evidence="9" key="1">
    <citation type="journal article" date="2019" name="Int. J. Syst. Evol. Microbiol.">
        <title>The Global Catalogue of Microorganisms (GCM) 10K type strain sequencing project: providing services to taxonomists for standard genome sequencing and annotation.</title>
        <authorList>
            <consortium name="The Broad Institute Genomics Platform"/>
            <consortium name="The Broad Institute Genome Sequencing Center for Infectious Disease"/>
            <person name="Wu L."/>
            <person name="Ma J."/>
        </authorList>
    </citation>
    <scope>NUCLEOTIDE SEQUENCE [LARGE SCALE GENOMIC DNA]</scope>
    <source>
        <strain evidence="9">IBRC-M 10908</strain>
    </source>
</reference>
<feature type="transmembrane region" description="Helical" evidence="6">
    <location>
        <begin position="31"/>
        <end position="52"/>
    </location>
</feature>
<organism evidence="8 9">
    <name type="scientific">Salininema proteolyticum</name>
    <dbReference type="NCBI Taxonomy" id="1607685"/>
    <lineage>
        <taxon>Bacteria</taxon>
        <taxon>Bacillati</taxon>
        <taxon>Actinomycetota</taxon>
        <taxon>Actinomycetes</taxon>
        <taxon>Glycomycetales</taxon>
        <taxon>Glycomycetaceae</taxon>
        <taxon>Salininema</taxon>
    </lineage>
</organism>
<evidence type="ECO:0000256" key="3">
    <source>
        <dbReference type="ARBA" id="ARBA00022692"/>
    </source>
</evidence>
<comment type="similarity">
    <text evidence="2">Belongs to the GtrA family.</text>
</comment>
<dbReference type="Pfam" id="PF04138">
    <property type="entry name" value="GtrA_DPMS_TM"/>
    <property type="match status" value="1"/>
</dbReference>
<dbReference type="PANTHER" id="PTHR38459:SF1">
    <property type="entry name" value="PROPHAGE BACTOPRENOL-LINKED GLUCOSE TRANSLOCASE HOMOLOG"/>
    <property type="match status" value="1"/>
</dbReference>
<dbReference type="PANTHER" id="PTHR38459">
    <property type="entry name" value="PROPHAGE BACTOPRENOL-LINKED GLUCOSE TRANSLOCASE HOMOLOG"/>
    <property type="match status" value="1"/>
</dbReference>
<gene>
    <name evidence="8" type="ORF">ACFPET_00860</name>
</gene>
<protein>
    <submittedName>
        <fullName evidence="8">GtrA family protein</fullName>
    </submittedName>
</protein>
<dbReference type="RefSeq" id="WP_380617482.1">
    <property type="nucleotide sequence ID" value="NZ_JBHSDK010000001.1"/>
</dbReference>
<comment type="caution">
    <text evidence="8">The sequence shown here is derived from an EMBL/GenBank/DDBJ whole genome shotgun (WGS) entry which is preliminary data.</text>
</comment>
<evidence type="ECO:0000256" key="5">
    <source>
        <dbReference type="ARBA" id="ARBA00023136"/>
    </source>
</evidence>
<evidence type="ECO:0000256" key="2">
    <source>
        <dbReference type="ARBA" id="ARBA00009399"/>
    </source>
</evidence>
<dbReference type="InterPro" id="IPR051401">
    <property type="entry name" value="GtrA_CellWall_Glycosyl"/>
</dbReference>
<keyword evidence="5 6" id="KW-0472">Membrane</keyword>
<dbReference type="EMBL" id="JBHSDK010000001">
    <property type="protein sequence ID" value="MFC4333748.1"/>
    <property type="molecule type" value="Genomic_DNA"/>
</dbReference>
<feature type="transmembrane region" description="Helical" evidence="6">
    <location>
        <begin position="132"/>
        <end position="155"/>
    </location>
</feature>
<evidence type="ECO:0000259" key="7">
    <source>
        <dbReference type="Pfam" id="PF04138"/>
    </source>
</evidence>